<proteinExistence type="predicted"/>
<feature type="transmembrane region" description="Helical" evidence="1">
    <location>
        <begin position="95"/>
        <end position="116"/>
    </location>
</feature>
<sequence>MPCCALLCLFAPRPLALLLALLASPSPSDPLLPPSMSSPNVLSGVRQQYASHVKFTSPGRFTIEEECSIPQVRVWSPSRYPGNHLVLSPLWDSRGLLRVVQMFSSLFLFSCMIFILRGVLVYCLCVCVCFFFFVGFVCFFYLVFF</sequence>
<dbReference type="EMBL" id="VSRR010131524">
    <property type="protein sequence ID" value="MPD02464.1"/>
    <property type="molecule type" value="Genomic_DNA"/>
</dbReference>
<keyword evidence="2" id="KW-0732">Signal</keyword>
<keyword evidence="4" id="KW-1185">Reference proteome</keyword>
<dbReference type="AlphaFoldDB" id="A0A5B7K784"/>
<feature type="transmembrane region" description="Helical" evidence="1">
    <location>
        <begin position="121"/>
        <end position="144"/>
    </location>
</feature>
<reference evidence="3 4" key="1">
    <citation type="submission" date="2019-05" db="EMBL/GenBank/DDBJ databases">
        <title>Another draft genome of Portunus trituberculatus and its Hox gene families provides insights of decapod evolution.</title>
        <authorList>
            <person name="Jeong J.-H."/>
            <person name="Song I."/>
            <person name="Kim S."/>
            <person name="Choi T."/>
            <person name="Kim D."/>
            <person name="Ryu S."/>
            <person name="Kim W."/>
        </authorList>
    </citation>
    <scope>NUCLEOTIDE SEQUENCE [LARGE SCALE GENOMIC DNA]</scope>
    <source>
        <tissue evidence="3">Muscle</tissue>
    </source>
</reference>
<evidence type="ECO:0000256" key="1">
    <source>
        <dbReference type="SAM" id="Phobius"/>
    </source>
</evidence>
<dbReference type="Proteomes" id="UP000324222">
    <property type="component" value="Unassembled WGS sequence"/>
</dbReference>
<keyword evidence="1" id="KW-0812">Transmembrane</keyword>
<keyword evidence="1" id="KW-1133">Transmembrane helix</keyword>
<feature type="signal peptide" evidence="2">
    <location>
        <begin position="1"/>
        <end position="30"/>
    </location>
</feature>
<accession>A0A5B7K784</accession>
<evidence type="ECO:0000313" key="4">
    <source>
        <dbReference type="Proteomes" id="UP000324222"/>
    </source>
</evidence>
<protein>
    <submittedName>
        <fullName evidence="3">Uncharacterized protein</fullName>
    </submittedName>
</protein>
<keyword evidence="1" id="KW-0472">Membrane</keyword>
<comment type="caution">
    <text evidence="3">The sequence shown here is derived from an EMBL/GenBank/DDBJ whole genome shotgun (WGS) entry which is preliminary data.</text>
</comment>
<feature type="chain" id="PRO_5022924285" evidence="2">
    <location>
        <begin position="31"/>
        <end position="145"/>
    </location>
</feature>
<organism evidence="3 4">
    <name type="scientific">Portunus trituberculatus</name>
    <name type="common">Swimming crab</name>
    <name type="synonym">Neptunus trituberculatus</name>
    <dbReference type="NCBI Taxonomy" id="210409"/>
    <lineage>
        <taxon>Eukaryota</taxon>
        <taxon>Metazoa</taxon>
        <taxon>Ecdysozoa</taxon>
        <taxon>Arthropoda</taxon>
        <taxon>Crustacea</taxon>
        <taxon>Multicrustacea</taxon>
        <taxon>Malacostraca</taxon>
        <taxon>Eumalacostraca</taxon>
        <taxon>Eucarida</taxon>
        <taxon>Decapoda</taxon>
        <taxon>Pleocyemata</taxon>
        <taxon>Brachyura</taxon>
        <taxon>Eubrachyura</taxon>
        <taxon>Portunoidea</taxon>
        <taxon>Portunidae</taxon>
        <taxon>Portuninae</taxon>
        <taxon>Portunus</taxon>
    </lineage>
</organism>
<gene>
    <name evidence="3" type="ORF">E2C01_098049</name>
</gene>
<evidence type="ECO:0000256" key="2">
    <source>
        <dbReference type="SAM" id="SignalP"/>
    </source>
</evidence>
<name>A0A5B7K784_PORTR</name>
<evidence type="ECO:0000313" key="3">
    <source>
        <dbReference type="EMBL" id="MPD02464.1"/>
    </source>
</evidence>